<comment type="caution">
    <text evidence="2">The sequence shown here is derived from an EMBL/GenBank/DDBJ whole genome shotgun (WGS) entry which is preliminary data.</text>
</comment>
<evidence type="ECO:0000313" key="3">
    <source>
        <dbReference type="Proteomes" id="UP000231436"/>
    </source>
</evidence>
<gene>
    <name evidence="2" type="ORF">COV05_04665</name>
</gene>
<name>A0A2M8LG46_9BACT</name>
<reference evidence="3" key="1">
    <citation type="submission" date="2017-09" db="EMBL/GenBank/DDBJ databases">
        <title>Depth-based differentiation of microbial function through sediment-hosted aquifers and enrichment of novel symbionts in the deep terrestrial subsurface.</title>
        <authorList>
            <person name="Probst A.J."/>
            <person name="Ladd B."/>
            <person name="Jarett J.K."/>
            <person name="Geller-Mcgrath D.E."/>
            <person name="Sieber C.M.K."/>
            <person name="Emerson J.B."/>
            <person name="Anantharaman K."/>
            <person name="Thomas B.C."/>
            <person name="Malmstrom R."/>
            <person name="Stieglmeier M."/>
            <person name="Klingl A."/>
            <person name="Woyke T."/>
            <person name="Ryan C.M."/>
            <person name="Banfield J.F."/>
        </authorList>
    </citation>
    <scope>NUCLEOTIDE SEQUENCE [LARGE SCALE GENOMIC DNA]</scope>
</reference>
<feature type="chain" id="PRO_5014689338" evidence="1">
    <location>
        <begin position="23"/>
        <end position="299"/>
    </location>
</feature>
<evidence type="ECO:0000313" key="2">
    <source>
        <dbReference type="EMBL" id="PJE76417.1"/>
    </source>
</evidence>
<organism evidence="2 3">
    <name type="scientific">Candidatus Uhrbacteria bacterium CG10_big_fil_rev_8_21_14_0_10_48_16</name>
    <dbReference type="NCBI Taxonomy" id="1975038"/>
    <lineage>
        <taxon>Bacteria</taxon>
        <taxon>Candidatus Uhriibacteriota</taxon>
    </lineage>
</organism>
<protein>
    <submittedName>
        <fullName evidence="2">Uncharacterized protein</fullName>
    </submittedName>
</protein>
<sequence length="299" mass="30948">MKQQIFTFAVVGFFVWASFAQAEMTSGNYIIRWDTVSTGGSDTASSATYLLHDTAESTTAGSSTSSSYELAQGYRVDTQLLTFEVVAEDTSTGRSATSLSGTTVTADPTGLVVNDLIALVQDEGASEVSAIGRIVSIGAGTITVDVWKNAGSSPVIDGTNDKVYRLSGTSVVFGTLSTSSVSTAIIAFEVTAVNDNGYVVQMYEDGNLRAGSSEIPDVTDGSVSAGSQEYGARSSDTTISTSTFDTADTGITTTFQDVASESTASFESRNFVTLKTSISSATTAGGYAHTISVIASANF</sequence>
<accession>A0A2M8LG46</accession>
<evidence type="ECO:0000256" key="1">
    <source>
        <dbReference type="SAM" id="SignalP"/>
    </source>
</evidence>
<proteinExistence type="predicted"/>
<keyword evidence="1" id="KW-0732">Signal</keyword>
<dbReference type="EMBL" id="PFEU01000022">
    <property type="protein sequence ID" value="PJE76417.1"/>
    <property type="molecule type" value="Genomic_DNA"/>
</dbReference>
<dbReference type="Proteomes" id="UP000231436">
    <property type="component" value="Unassembled WGS sequence"/>
</dbReference>
<dbReference type="AlphaFoldDB" id="A0A2M8LG46"/>
<feature type="signal peptide" evidence="1">
    <location>
        <begin position="1"/>
        <end position="22"/>
    </location>
</feature>